<evidence type="ECO:0000256" key="1">
    <source>
        <dbReference type="ARBA" id="ARBA00023015"/>
    </source>
</evidence>
<organism evidence="6 7">
    <name type="scientific">Paenibacillus xylanivorans</name>
    <dbReference type="NCBI Taxonomy" id="1705561"/>
    <lineage>
        <taxon>Bacteria</taxon>
        <taxon>Bacillati</taxon>
        <taxon>Bacillota</taxon>
        <taxon>Bacilli</taxon>
        <taxon>Bacillales</taxon>
        <taxon>Paenibacillaceae</taxon>
        <taxon>Paenibacillus</taxon>
    </lineage>
</organism>
<dbReference type="Proteomes" id="UP000037688">
    <property type="component" value="Unassembled WGS sequence"/>
</dbReference>
<evidence type="ECO:0000256" key="2">
    <source>
        <dbReference type="ARBA" id="ARBA00023125"/>
    </source>
</evidence>
<dbReference type="InterPro" id="IPR009057">
    <property type="entry name" value="Homeodomain-like_sf"/>
</dbReference>
<keyword evidence="1" id="KW-0805">Transcription regulation</keyword>
<dbReference type="PANTHER" id="PTHR30055:SF239">
    <property type="entry name" value="TRANSCRIPTIONAL REGULATORY PROTEIN"/>
    <property type="match status" value="1"/>
</dbReference>
<dbReference type="Pfam" id="PF00440">
    <property type="entry name" value="TetR_N"/>
    <property type="match status" value="1"/>
</dbReference>
<dbReference type="InterPro" id="IPR001647">
    <property type="entry name" value="HTH_TetR"/>
</dbReference>
<proteinExistence type="predicted"/>
<dbReference type="SUPFAM" id="SSF46689">
    <property type="entry name" value="Homeodomain-like"/>
    <property type="match status" value="1"/>
</dbReference>
<dbReference type="PROSITE" id="PS50977">
    <property type="entry name" value="HTH_TETR_2"/>
    <property type="match status" value="1"/>
</dbReference>
<accession>A0A0M9BRP4</accession>
<dbReference type="OrthoDB" id="71867at2"/>
<comment type="caution">
    <text evidence="6">The sequence shown here is derived from an EMBL/GenBank/DDBJ whole genome shotgun (WGS) entry which is preliminary data.</text>
</comment>
<dbReference type="GO" id="GO:0000976">
    <property type="term" value="F:transcription cis-regulatory region binding"/>
    <property type="evidence" value="ECO:0007669"/>
    <property type="project" value="TreeGrafter"/>
</dbReference>
<evidence type="ECO:0000259" key="5">
    <source>
        <dbReference type="PROSITE" id="PS50977"/>
    </source>
</evidence>
<dbReference type="AlphaFoldDB" id="A0A0M9BRP4"/>
<dbReference type="Pfam" id="PF13305">
    <property type="entry name" value="TetR_C_33"/>
    <property type="match status" value="1"/>
</dbReference>
<dbReference type="GO" id="GO:0003700">
    <property type="term" value="F:DNA-binding transcription factor activity"/>
    <property type="evidence" value="ECO:0007669"/>
    <property type="project" value="TreeGrafter"/>
</dbReference>
<protein>
    <submittedName>
        <fullName evidence="6">TetR family transcriptional regulator</fullName>
    </submittedName>
</protein>
<dbReference type="PATRIC" id="fig|1705561.3.peg.741"/>
<gene>
    <name evidence="6" type="ORF">AMS66_05235</name>
</gene>
<evidence type="ECO:0000313" key="7">
    <source>
        <dbReference type="Proteomes" id="UP000037688"/>
    </source>
</evidence>
<evidence type="ECO:0000256" key="3">
    <source>
        <dbReference type="ARBA" id="ARBA00023163"/>
    </source>
</evidence>
<dbReference type="InterPro" id="IPR050109">
    <property type="entry name" value="HTH-type_TetR-like_transc_reg"/>
</dbReference>
<dbReference type="EMBL" id="LITU01000036">
    <property type="protein sequence ID" value="KOY17653.1"/>
    <property type="molecule type" value="Genomic_DNA"/>
</dbReference>
<keyword evidence="2 4" id="KW-0238">DNA-binding</keyword>
<keyword evidence="7" id="KW-1185">Reference proteome</keyword>
<reference evidence="6 7" key="1">
    <citation type="submission" date="2015-08" db="EMBL/GenBank/DDBJ databases">
        <title>Draft genome sequence of cellulolytic and xylanolytic Paenibacillus sp. A59, isolated from a decaying forest soil from Patagonia, Argentina.</title>
        <authorList>
            <person name="Ghio S."/>
            <person name="Caceres A.M."/>
            <person name="Talia P."/>
            <person name="Grasso D."/>
            <person name="Campos E."/>
        </authorList>
    </citation>
    <scope>NUCLEOTIDE SEQUENCE [LARGE SCALE GENOMIC DNA]</scope>
    <source>
        <strain evidence="6 7">A59</strain>
    </source>
</reference>
<dbReference type="SUPFAM" id="SSF48498">
    <property type="entry name" value="Tetracyclin repressor-like, C-terminal domain"/>
    <property type="match status" value="1"/>
</dbReference>
<feature type="domain" description="HTH tetR-type" evidence="5">
    <location>
        <begin position="6"/>
        <end position="66"/>
    </location>
</feature>
<dbReference type="InterPro" id="IPR025996">
    <property type="entry name" value="MT1864/Rv1816-like_C"/>
</dbReference>
<dbReference type="Gene3D" id="1.10.10.60">
    <property type="entry name" value="Homeodomain-like"/>
    <property type="match status" value="1"/>
</dbReference>
<dbReference type="Gene3D" id="1.10.357.10">
    <property type="entry name" value="Tetracycline Repressor, domain 2"/>
    <property type="match status" value="1"/>
</dbReference>
<keyword evidence="3" id="KW-0804">Transcription</keyword>
<dbReference type="InterPro" id="IPR036271">
    <property type="entry name" value="Tet_transcr_reg_TetR-rel_C_sf"/>
</dbReference>
<feature type="DNA-binding region" description="H-T-H motif" evidence="4">
    <location>
        <begin position="29"/>
        <end position="48"/>
    </location>
</feature>
<evidence type="ECO:0000256" key="4">
    <source>
        <dbReference type="PROSITE-ProRule" id="PRU00335"/>
    </source>
</evidence>
<sequence length="190" mass="20452">MSPRQGLDRGALLSAAAQLADSDGFHSLTLAALAQRLDVRSPSLYNHINGLPGLRQELALMSAQQLSRALTEASAGRSGDEAIQEVAAAYIGFVRKHPGLYEAFFHAPDRQEPQLVVASTAALDLLLRLLQPYPLNEAEALHAVRGLRSLCHGFASMGEKGGFGMNFDPDESLQLTVTAFLDGLRHLHKA</sequence>
<name>A0A0M9BRP4_9BACL</name>
<evidence type="ECO:0000313" key="6">
    <source>
        <dbReference type="EMBL" id="KOY17653.1"/>
    </source>
</evidence>
<dbReference type="PANTHER" id="PTHR30055">
    <property type="entry name" value="HTH-TYPE TRANSCRIPTIONAL REGULATOR RUTR"/>
    <property type="match status" value="1"/>
</dbReference>